<accession>A0ABY2J4N9</accession>
<sequence>MATITTPVKGFNGKVVGVVFTDGVGETKDEAALAYFGRQGYTIEEGAAEAVVIPEGEPSLEWTAAQLKAYAVSKDIDLGDAKNKPDVLAKLVVVPAE</sequence>
<comment type="caution">
    <text evidence="1">The sequence shown here is derived from an EMBL/GenBank/DDBJ whole genome shotgun (WGS) entry which is preliminary data.</text>
</comment>
<evidence type="ECO:0008006" key="3">
    <source>
        <dbReference type="Google" id="ProtNLM"/>
    </source>
</evidence>
<organism evidence="1 2">
    <name type="scientific">Cryobacterium breve</name>
    <dbReference type="NCBI Taxonomy" id="1259258"/>
    <lineage>
        <taxon>Bacteria</taxon>
        <taxon>Bacillati</taxon>
        <taxon>Actinomycetota</taxon>
        <taxon>Actinomycetes</taxon>
        <taxon>Micrococcales</taxon>
        <taxon>Microbacteriaceae</taxon>
        <taxon>Cryobacterium</taxon>
    </lineage>
</organism>
<name>A0ABY2J4N9_9MICO</name>
<evidence type="ECO:0000313" key="2">
    <source>
        <dbReference type="Proteomes" id="UP000298355"/>
    </source>
</evidence>
<keyword evidence="2" id="KW-1185">Reference proteome</keyword>
<gene>
    <name evidence="1" type="ORF">E3O65_05420</name>
</gene>
<dbReference type="EMBL" id="SOGJ01000012">
    <property type="protein sequence ID" value="TFC99815.1"/>
    <property type="molecule type" value="Genomic_DNA"/>
</dbReference>
<proteinExistence type="predicted"/>
<dbReference type="Proteomes" id="UP000298355">
    <property type="component" value="Unassembled WGS sequence"/>
</dbReference>
<dbReference type="RefSeq" id="WP_134362720.1">
    <property type="nucleotide sequence ID" value="NZ_SOGJ01000012.1"/>
</dbReference>
<reference evidence="1 2" key="1">
    <citation type="submission" date="2019-03" db="EMBL/GenBank/DDBJ databases">
        <title>Genomics of glacier-inhabiting Cryobacterium strains.</title>
        <authorList>
            <person name="Liu Q."/>
            <person name="Xin Y.-H."/>
        </authorList>
    </citation>
    <scope>NUCLEOTIDE SEQUENCE [LARGE SCALE GENOMIC DNA]</scope>
    <source>
        <strain evidence="1 2">TMT4-23</strain>
    </source>
</reference>
<evidence type="ECO:0000313" key="1">
    <source>
        <dbReference type="EMBL" id="TFC99815.1"/>
    </source>
</evidence>
<protein>
    <recommendedName>
        <fullName evidence="3">Phage tail protein</fullName>
    </recommendedName>
</protein>